<dbReference type="EMBL" id="KN412471">
    <property type="protein sequence ID" value="KHG19235.1"/>
    <property type="molecule type" value="Genomic_DNA"/>
</dbReference>
<gene>
    <name evidence="1" type="ORF">F383_24286</name>
</gene>
<reference evidence="2" key="1">
    <citation type="submission" date="2014-09" db="EMBL/GenBank/DDBJ databases">
        <authorList>
            <person name="Mudge J."/>
            <person name="Ramaraj T."/>
            <person name="Lindquist I.E."/>
            <person name="Bharti A.K."/>
            <person name="Sundararajan A."/>
            <person name="Cameron C.T."/>
            <person name="Woodward J.E."/>
            <person name="May G.D."/>
            <person name="Brubaker C."/>
            <person name="Broadhvest J."/>
            <person name="Wilkins T.A."/>
        </authorList>
    </citation>
    <scope>NUCLEOTIDE SEQUENCE</scope>
    <source>
        <strain evidence="2">cv. AKA8401</strain>
    </source>
</reference>
<keyword evidence="2" id="KW-1185">Reference proteome</keyword>
<evidence type="ECO:0000313" key="2">
    <source>
        <dbReference type="Proteomes" id="UP000032142"/>
    </source>
</evidence>
<dbReference type="Proteomes" id="UP000032142">
    <property type="component" value="Unassembled WGS sequence"/>
</dbReference>
<dbReference type="AlphaFoldDB" id="A0A0B0P2G0"/>
<evidence type="ECO:0000313" key="1">
    <source>
        <dbReference type="EMBL" id="KHG19235.1"/>
    </source>
</evidence>
<name>A0A0B0P2G0_GOSAR</name>
<accession>A0A0B0P2G0</accession>
<proteinExistence type="predicted"/>
<protein>
    <submittedName>
        <fullName evidence="1">Uncharacterized protein</fullName>
    </submittedName>
</protein>
<sequence length="39" mass="4448">MMNLASEMDQSVFLEQFPASLSVFPFPPPLGCIYRLWNA</sequence>
<organism evidence="1 2">
    <name type="scientific">Gossypium arboreum</name>
    <name type="common">Tree cotton</name>
    <name type="synonym">Gossypium nanking</name>
    <dbReference type="NCBI Taxonomy" id="29729"/>
    <lineage>
        <taxon>Eukaryota</taxon>
        <taxon>Viridiplantae</taxon>
        <taxon>Streptophyta</taxon>
        <taxon>Embryophyta</taxon>
        <taxon>Tracheophyta</taxon>
        <taxon>Spermatophyta</taxon>
        <taxon>Magnoliopsida</taxon>
        <taxon>eudicotyledons</taxon>
        <taxon>Gunneridae</taxon>
        <taxon>Pentapetalae</taxon>
        <taxon>rosids</taxon>
        <taxon>malvids</taxon>
        <taxon>Malvales</taxon>
        <taxon>Malvaceae</taxon>
        <taxon>Malvoideae</taxon>
        <taxon>Gossypium</taxon>
    </lineage>
</organism>